<evidence type="ECO:0000256" key="1">
    <source>
        <dbReference type="SAM" id="MobiDB-lite"/>
    </source>
</evidence>
<sequence length="122" mass="13374">MLLLNPPFAFLRTTLTHPATLLPFPLWAPPSPCPPTGNLLEPPCHHIPPHASTHVHALLEWRRQWGICRLHEDLARGGASPRDLLSHGALWAIVDLLQTHSKITPSPTPDPGVGVRPTLIVT</sequence>
<protein>
    <submittedName>
        <fullName evidence="2">Uncharacterized protein</fullName>
    </submittedName>
</protein>
<proteinExistence type="predicted"/>
<gene>
    <name evidence="2" type="ORF">EGYM00392_LOCUS11173</name>
</gene>
<reference evidence="2" key="1">
    <citation type="submission" date="2021-01" db="EMBL/GenBank/DDBJ databases">
        <authorList>
            <person name="Corre E."/>
            <person name="Pelletier E."/>
            <person name="Niang G."/>
            <person name="Scheremetjew M."/>
            <person name="Finn R."/>
            <person name="Kale V."/>
            <person name="Holt S."/>
            <person name="Cochrane G."/>
            <person name="Meng A."/>
            <person name="Brown T."/>
            <person name="Cohen L."/>
        </authorList>
    </citation>
    <scope>NUCLEOTIDE SEQUENCE</scope>
    <source>
        <strain evidence="2">NIES-381</strain>
    </source>
</reference>
<dbReference type="AlphaFoldDB" id="A0A7S1N642"/>
<evidence type="ECO:0000313" key="2">
    <source>
        <dbReference type="EMBL" id="CAD9000100.1"/>
    </source>
</evidence>
<name>A0A7S1N642_9EUGL</name>
<dbReference type="EMBL" id="HBGA01030925">
    <property type="protein sequence ID" value="CAD9000100.1"/>
    <property type="molecule type" value="Transcribed_RNA"/>
</dbReference>
<feature type="region of interest" description="Disordered" evidence="1">
    <location>
        <begin position="103"/>
        <end position="122"/>
    </location>
</feature>
<organism evidence="2">
    <name type="scientific">Eutreptiella gymnastica</name>
    <dbReference type="NCBI Taxonomy" id="73025"/>
    <lineage>
        <taxon>Eukaryota</taxon>
        <taxon>Discoba</taxon>
        <taxon>Euglenozoa</taxon>
        <taxon>Euglenida</taxon>
        <taxon>Spirocuta</taxon>
        <taxon>Euglenophyceae</taxon>
        <taxon>Eutreptiales</taxon>
        <taxon>Eutreptiaceae</taxon>
        <taxon>Eutreptiella</taxon>
    </lineage>
</organism>
<accession>A0A7S1N642</accession>